<proteinExistence type="predicted"/>
<dbReference type="Proteomes" id="UP001516400">
    <property type="component" value="Unassembled WGS sequence"/>
</dbReference>
<protein>
    <submittedName>
        <fullName evidence="1">Uncharacterized protein</fullName>
    </submittedName>
</protein>
<dbReference type="EMBL" id="JABFTP020000124">
    <property type="protein sequence ID" value="KAL3279605.1"/>
    <property type="molecule type" value="Genomic_DNA"/>
</dbReference>
<evidence type="ECO:0000313" key="1">
    <source>
        <dbReference type="EMBL" id="KAL3279605.1"/>
    </source>
</evidence>
<organism evidence="1 2">
    <name type="scientific">Cryptolaemus montrouzieri</name>
    <dbReference type="NCBI Taxonomy" id="559131"/>
    <lineage>
        <taxon>Eukaryota</taxon>
        <taxon>Metazoa</taxon>
        <taxon>Ecdysozoa</taxon>
        <taxon>Arthropoda</taxon>
        <taxon>Hexapoda</taxon>
        <taxon>Insecta</taxon>
        <taxon>Pterygota</taxon>
        <taxon>Neoptera</taxon>
        <taxon>Endopterygota</taxon>
        <taxon>Coleoptera</taxon>
        <taxon>Polyphaga</taxon>
        <taxon>Cucujiformia</taxon>
        <taxon>Coccinelloidea</taxon>
        <taxon>Coccinellidae</taxon>
        <taxon>Scymninae</taxon>
        <taxon>Scymnini</taxon>
        <taxon>Cryptolaemus</taxon>
    </lineage>
</organism>
<reference evidence="1 2" key="1">
    <citation type="journal article" date="2021" name="BMC Biol.">
        <title>Horizontally acquired antibacterial genes associated with adaptive radiation of ladybird beetles.</title>
        <authorList>
            <person name="Li H.S."/>
            <person name="Tang X.F."/>
            <person name="Huang Y.H."/>
            <person name="Xu Z.Y."/>
            <person name="Chen M.L."/>
            <person name="Du X.Y."/>
            <person name="Qiu B.Y."/>
            <person name="Chen P.T."/>
            <person name="Zhang W."/>
            <person name="Slipinski A."/>
            <person name="Escalona H.E."/>
            <person name="Waterhouse R.M."/>
            <person name="Zwick A."/>
            <person name="Pang H."/>
        </authorList>
    </citation>
    <scope>NUCLEOTIDE SEQUENCE [LARGE SCALE GENOMIC DNA]</scope>
    <source>
        <strain evidence="1">SYSU2018</strain>
    </source>
</reference>
<gene>
    <name evidence="1" type="ORF">HHI36_017111</name>
</gene>
<sequence>MQIKTEKTPNNCDTKFIFDIKEFLSVFTTSSKSHNDNTKLKFFVESEKKSVTTWSTMRTGCLVINVPFEKHATAGREAMSGAVDEGGEPFLAKTRWTKCQVSGRPSREPLAQASKIYREDLIRV</sequence>
<name>A0ABD2NMQ8_9CUCU</name>
<accession>A0ABD2NMQ8</accession>
<dbReference type="AlphaFoldDB" id="A0ABD2NMQ8"/>
<comment type="caution">
    <text evidence="1">The sequence shown here is derived from an EMBL/GenBank/DDBJ whole genome shotgun (WGS) entry which is preliminary data.</text>
</comment>
<keyword evidence="2" id="KW-1185">Reference proteome</keyword>
<evidence type="ECO:0000313" key="2">
    <source>
        <dbReference type="Proteomes" id="UP001516400"/>
    </source>
</evidence>